<feature type="domain" description="Amidohydrolase-related" evidence="9">
    <location>
        <begin position="69"/>
        <end position="352"/>
    </location>
</feature>
<evidence type="ECO:0000256" key="7">
    <source>
        <dbReference type="ARBA" id="ARBA00069718"/>
    </source>
</evidence>
<evidence type="ECO:0000313" key="14">
    <source>
        <dbReference type="Proteomes" id="UP001209276"/>
    </source>
</evidence>
<reference evidence="12 13" key="1">
    <citation type="submission" date="2019-07" db="EMBL/GenBank/DDBJ databases">
        <title>Paenibacillus thiaminolyticus NRRL B-4156.</title>
        <authorList>
            <person name="Hehnly C."/>
            <person name="Zhang L."/>
        </authorList>
    </citation>
    <scope>NUCLEOTIDE SEQUENCE [LARGE SCALE GENOMIC DNA]</scope>
    <source>
        <strain evidence="12 13">NRRL B-4156</strain>
    </source>
</reference>
<dbReference type="NCBIfam" id="TIGR01178">
    <property type="entry name" value="ade"/>
    <property type="match status" value="1"/>
</dbReference>
<evidence type="ECO:0000256" key="8">
    <source>
        <dbReference type="HAMAP-Rule" id="MF_01518"/>
    </source>
</evidence>
<dbReference type="InterPro" id="IPR006679">
    <property type="entry name" value="Adenine_deam"/>
</dbReference>
<comment type="cofactor">
    <cofactor evidence="1 8">
        <name>Mn(2+)</name>
        <dbReference type="ChEBI" id="CHEBI:29035"/>
    </cofactor>
</comment>
<organism evidence="12 13">
    <name type="scientific">Paenibacillus thiaminolyticus</name>
    <name type="common">Bacillus thiaminolyticus</name>
    <dbReference type="NCBI Taxonomy" id="49283"/>
    <lineage>
        <taxon>Bacteria</taxon>
        <taxon>Bacillati</taxon>
        <taxon>Bacillota</taxon>
        <taxon>Bacilli</taxon>
        <taxon>Bacillales</taxon>
        <taxon>Paenibacillaceae</taxon>
        <taxon>Paenibacillus</taxon>
    </lineage>
</organism>
<dbReference type="GeneID" id="76998200"/>
<dbReference type="PANTHER" id="PTHR11113:SF2">
    <property type="entry name" value="ADENINE DEAMINASE"/>
    <property type="match status" value="1"/>
</dbReference>
<dbReference type="CDD" id="cd01295">
    <property type="entry name" value="AdeC"/>
    <property type="match status" value="1"/>
</dbReference>
<dbReference type="Pfam" id="PF01979">
    <property type="entry name" value="Amidohydro_1"/>
    <property type="match status" value="1"/>
</dbReference>
<dbReference type="RefSeq" id="WP_087443339.1">
    <property type="nucleotide sequence ID" value="NZ_CABMNB010000032.1"/>
</dbReference>
<dbReference type="InterPro" id="IPR026912">
    <property type="entry name" value="Adenine_deam_C"/>
</dbReference>
<dbReference type="AlphaFoldDB" id="A0AAP9DW44"/>
<keyword evidence="5 8" id="KW-0464">Manganese</keyword>
<dbReference type="Pfam" id="PF13382">
    <property type="entry name" value="Adenine_deam_C"/>
    <property type="match status" value="1"/>
</dbReference>
<reference evidence="11 14" key="2">
    <citation type="submission" date="2022-05" db="EMBL/GenBank/DDBJ databases">
        <title>Genome Sequencing of Bee-Associated Microbes.</title>
        <authorList>
            <person name="Dunlap C."/>
        </authorList>
    </citation>
    <scope>NUCLEOTIDE SEQUENCE [LARGE SCALE GENOMIC DNA]</scope>
    <source>
        <strain evidence="11 14">NRRL B-14613</strain>
    </source>
</reference>
<evidence type="ECO:0000256" key="6">
    <source>
        <dbReference type="ARBA" id="ARBA00047720"/>
    </source>
</evidence>
<dbReference type="InterPro" id="IPR006680">
    <property type="entry name" value="Amidohydro-rel"/>
</dbReference>
<dbReference type="InterPro" id="IPR011059">
    <property type="entry name" value="Metal-dep_hydrolase_composite"/>
</dbReference>
<dbReference type="FunFam" id="3.20.20.140:FF:000016">
    <property type="entry name" value="Adenine deaminase"/>
    <property type="match status" value="1"/>
</dbReference>
<dbReference type="GO" id="GO:0000034">
    <property type="term" value="F:adenine deaminase activity"/>
    <property type="evidence" value="ECO:0007669"/>
    <property type="project" value="UniProtKB-UniRule"/>
</dbReference>
<proteinExistence type="inferred from homology"/>
<name>A0AAP9DW44_PANTH</name>
<sequence>MNWSKQHWSKRIAAAARTAPADLVITNGKIVDVFNLDIIEGDVAIVDGMIAGIGGSYEGARVIDAEGRYIAPSFIDTHVHIESAMVTPAEFARVVLPHGVTSVIADPHEIANVAGTDGIQYMLDASENLPLDVYVMLPSCVPCTPFEHAGAKLDAASLDAFYDHPRVLGLAEVMDYPSVRRGDDDMLDKLMSSHRHGGMIDGHGAGLDEEAINVYRAVGIRNDHECVTAEEAKARLRRGMYVMIREGSVAKDVEALIPAVTASNARRCVFCTDDKHLDELLEEGSVDHNARLAIRCGLDPLQAIQMASLNAAECYGLQTKGAIAPGYEADFLLLDDLERLTIAQVYKAGRLVGENGQYIGPQPQTAKIPAGLLKSVHLPEITERDLQIRLQEERRCHIIGINPNSLITTRLVEEVDAEDGCFRPSVAKDQLKIAVLERHHRTGCIGLGIVKGFGIECGAIASTVAHDSHNLVVAGSNDRDMLTAIQALRDLEGGLVVASDGVVLAAIELPLAGLMSTADYAKVLRHMEELHHALARIGASSEFNPFVTLSFLCLPVIPELKLTDMGLFDFAAFQHIPVTEGESRTADYVPC</sequence>
<comment type="similarity">
    <text evidence="2 8">Belongs to the metallo-dependent hydrolases superfamily. Adenine deaminase family.</text>
</comment>
<evidence type="ECO:0000256" key="3">
    <source>
        <dbReference type="ARBA" id="ARBA00012782"/>
    </source>
</evidence>
<evidence type="ECO:0000256" key="4">
    <source>
        <dbReference type="ARBA" id="ARBA00022801"/>
    </source>
</evidence>
<evidence type="ECO:0000259" key="9">
    <source>
        <dbReference type="Pfam" id="PF01979"/>
    </source>
</evidence>
<dbReference type="GO" id="GO:0006146">
    <property type="term" value="P:adenine catabolic process"/>
    <property type="evidence" value="ECO:0007669"/>
    <property type="project" value="InterPro"/>
</dbReference>
<protein>
    <recommendedName>
        <fullName evidence="7 8">Adenine deaminase</fullName>
        <shortName evidence="8">Adenase</shortName>
        <shortName evidence="8">Adenine aminase</shortName>
        <ecNumber evidence="3 8">3.5.4.2</ecNumber>
    </recommendedName>
</protein>
<dbReference type="HAMAP" id="MF_01518">
    <property type="entry name" value="Adenine_deamin"/>
    <property type="match status" value="1"/>
</dbReference>
<dbReference type="Proteomes" id="UP001209276">
    <property type="component" value="Unassembled WGS sequence"/>
</dbReference>
<dbReference type="EMBL" id="CP041405">
    <property type="protein sequence ID" value="QDM45463.1"/>
    <property type="molecule type" value="Genomic_DNA"/>
</dbReference>
<dbReference type="EC" id="3.5.4.2" evidence="3 8"/>
<dbReference type="Proteomes" id="UP000315377">
    <property type="component" value="Chromosome"/>
</dbReference>
<dbReference type="SUPFAM" id="SSF51556">
    <property type="entry name" value="Metallo-dependent hydrolases"/>
    <property type="match status" value="1"/>
</dbReference>
<feature type="domain" description="Adenine deaminase C-terminal" evidence="10">
    <location>
        <begin position="406"/>
        <end position="573"/>
    </location>
</feature>
<dbReference type="Gene3D" id="2.30.40.10">
    <property type="entry name" value="Urease, subunit C, domain 1"/>
    <property type="match status" value="1"/>
</dbReference>
<keyword evidence="14" id="KW-1185">Reference proteome</keyword>
<dbReference type="InterPro" id="IPR032466">
    <property type="entry name" value="Metal_Hydrolase"/>
</dbReference>
<comment type="catalytic activity">
    <reaction evidence="6 8">
        <text>adenine + H2O + H(+) = hypoxanthine + NH4(+)</text>
        <dbReference type="Rhea" id="RHEA:23688"/>
        <dbReference type="ChEBI" id="CHEBI:15377"/>
        <dbReference type="ChEBI" id="CHEBI:15378"/>
        <dbReference type="ChEBI" id="CHEBI:16708"/>
        <dbReference type="ChEBI" id="CHEBI:17368"/>
        <dbReference type="ChEBI" id="CHEBI:28938"/>
        <dbReference type="EC" id="3.5.4.2"/>
    </reaction>
</comment>
<evidence type="ECO:0000313" key="12">
    <source>
        <dbReference type="EMBL" id="QDM45463.1"/>
    </source>
</evidence>
<keyword evidence="4 8" id="KW-0378">Hydrolase</keyword>
<evidence type="ECO:0000313" key="13">
    <source>
        <dbReference type="Proteomes" id="UP000315377"/>
    </source>
</evidence>
<dbReference type="EMBL" id="JAMDMM010000053">
    <property type="protein sequence ID" value="MCY9610333.1"/>
    <property type="molecule type" value="Genomic_DNA"/>
</dbReference>
<evidence type="ECO:0000256" key="5">
    <source>
        <dbReference type="ARBA" id="ARBA00023211"/>
    </source>
</evidence>
<gene>
    <name evidence="8 12" type="primary">ade</name>
    <name evidence="12" type="ORF">FLT43_19760</name>
    <name evidence="11" type="ORF">M5W83_24595</name>
</gene>
<dbReference type="PANTHER" id="PTHR11113">
    <property type="entry name" value="N-ACETYLGLUCOSAMINE-6-PHOSPHATE DEACETYLASE"/>
    <property type="match status" value="1"/>
</dbReference>
<evidence type="ECO:0000256" key="2">
    <source>
        <dbReference type="ARBA" id="ARBA00006773"/>
    </source>
</evidence>
<dbReference type="Gene3D" id="3.20.20.140">
    <property type="entry name" value="Metal-dependent hydrolases"/>
    <property type="match status" value="1"/>
</dbReference>
<accession>A0AAP9DW44</accession>
<evidence type="ECO:0000259" key="10">
    <source>
        <dbReference type="Pfam" id="PF13382"/>
    </source>
</evidence>
<evidence type="ECO:0000256" key="1">
    <source>
        <dbReference type="ARBA" id="ARBA00001936"/>
    </source>
</evidence>
<dbReference type="SUPFAM" id="SSF51338">
    <property type="entry name" value="Composite domain of metallo-dependent hydrolases"/>
    <property type="match status" value="1"/>
</dbReference>
<evidence type="ECO:0000313" key="11">
    <source>
        <dbReference type="EMBL" id="MCY9610333.1"/>
    </source>
</evidence>